<reference evidence="1 2" key="1">
    <citation type="journal article" date="2011" name="Stand. Genomic Sci.">
        <title>Complete genome sequence of Syntrophobotulus glycolicus type strain (FlGlyR).</title>
        <authorList>
            <person name="Han C."/>
            <person name="Mwirichia R."/>
            <person name="Chertkov O."/>
            <person name="Held B."/>
            <person name="Lapidus A."/>
            <person name="Nolan M."/>
            <person name="Lucas S."/>
            <person name="Hammon N."/>
            <person name="Deshpande S."/>
            <person name="Cheng J.F."/>
            <person name="Tapia R."/>
            <person name="Goodwin L."/>
            <person name="Pitluck S."/>
            <person name="Huntemann M."/>
            <person name="Liolios K."/>
            <person name="Ivanova N."/>
            <person name="Pagani I."/>
            <person name="Mavromatis K."/>
            <person name="Ovchinikova G."/>
            <person name="Pati A."/>
            <person name="Chen A."/>
            <person name="Palaniappan K."/>
            <person name="Land M."/>
            <person name="Hauser L."/>
            <person name="Brambilla E.M."/>
            <person name="Rohde M."/>
            <person name="Spring S."/>
            <person name="Sikorski J."/>
            <person name="Goker M."/>
            <person name="Woyke T."/>
            <person name="Bristow J."/>
            <person name="Eisen J.A."/>
            <person name="Markowitz V."/>
            <person name="Hugenholtz P."/>
            <person name="Kyrpides N.C."/>
            <person name="Klenk H.P."/>
            <person name="Detter J.C."/>
        </authorList>
    </citation>
    <scope>NUCLEOTIDE SEQUENCE [LARGE SCALE GENOMIC DNA]</scope>
    <source>
        <strain evidence="2">DSM 8271 / FlGlyR</strain>
    </source>
</reference>
<reference evidence="2" key="2">
    <citation type="submission" date="2011-02" db="EMBL/GenBank/DDBJ databases">
        <title>The complete genome of Syntrophobotulus glycolicus DSM 8271.</title>
        <authorList>
            <person name="Lucas S."/>
            <person name="Copeland A."/>
            <person name="Lapidus A."/>
            <person name="Bruce D."/>
            <person name="Goodwin L."/>
            <person name="Pitluck S."/>
            <person name="Kyrpides N."/>
            <person name="Mavromatis K."/>
            <person name="Pagani I."/>
            <person name="Ivanova N."/>
            <person name="Mikhailova N."/>
            <person name="Chertkov O."/>
            <person name="Held B."/>
            <person name="Detter J.C."/>
            <person name="Tapia R."/>
            <person name="Han C."/>
            <person name="Land M."/>
            <person name="Hauser L."/>
            <person name="Markowitz V."/>
            <person name="Cheng J.-F."/>
            <person name="Hugenholtz P."/>
            <person name="Woyke T."/>
            <person name="Wu D."/>
            <person name="Spring S."/>
            <person name="Schroeder M."/>
            <person name="Brambilla E."/>
            <person name="Klenk H.-P."/>
            <person name="Eisen J.A."/>
        </authorList>
    </citation>
    <scope>NUCLEOTIDE SEQUENCE [LARGE SCALE GENOMIC DNA]</scope>
    <source>
        <strain evidence="2">DSM 8271 / FlGlyR</strain>
    </source>
</reference>
<dbReference type="InterPro" id="IPR038705">
    <property type="entry name" value="YabP_sf"/>
</dbReference>
<sequence>MLKKLTKAAGEVLEFPADIAGKGPKITVLGRHEIIVEYYREVIEFSEQKIELDTTDGKLSIRGSGFVLTAVLPTEIHIKGIFHHLSLEEREE</sequence>
<dbReference type="EMBL" id="CP002547">
    <property type="protein sequence ID" value="ADY56713.1"/>
    <property type="molecule type" value="Genomic_DNA"/>
</dbReference>
<dbReference type="Gene3D" id="2.60.40.2000">
    <property type="match status" value="1"/>
</dbReference>
<dbReference type="Proteomes" id="UP000007488">
    <property type="component" value="Chromosome"/>
</dbReference>
<proteinExistence type="predicted"/>
<dbReference type="KEGG" id="sgy:Sgly_2428"/>
<keyword evidence="2" id="KW-1185">Reference proteome</keyword>
<evidence type="ECO:0000313" key="2">
    <source>
        <dbReference type="Proteomes" id="UP000007488"/>
    </source>
</evidence>
<dbReference type="RefSeq" id="WP_013625578.1">
    <property type="nucleotide sequence ID" value="NC_015172.1"/>
</dbReference>
<gene>
    <name evidence="1" type="ordered locus">Sgly_2428</name>
</gene>
<dbReference type="STRING" id="645991.Sgly_2428"/>
<accession>F0SVE0</accession>
<evidence type="ECO:0000313" key="1">
    <source>
        <dbReference type="EMBL" id="ADY56713.1"/>
    </source>
</evidence>
<dbReference type="eggNOG" id="ENOG5030GWC">
    <property type="taxonomic scope" value="Bacteria"/>
</dbReference>
<dbReference type="AlphaFoldDB" id="F0SVE0"/>
<protein>
    <submittedName>
        <fullName evidence="1">Sporulation protein YqfC</fullName>
    </submittedName>
</protein>
<organism evidence="1 2">
    <name type="scientific">Syntrophobotulus glycolicus (strain DSM 8271 / FlGlyR)</name>
    <dbReference type="NCBI Taxonomy" id="645991"/>
    <lineage>
        <taxon>Bacteria</taxon>
        <taxon>Bacillati</taxon>
        <taxon>Bacillota</taxon>
        <taxon>Clostridia</taxon>
        <taxon>Eubacteriales</taxon>
        <taxon>Desulfitobacteriaceae</taxon>
        <taxon>Syntrophobotulus</taxon>
    </lineage>
</organism>
<dbReference type="HOGENOM" id="CLU_161222_2_1_9"/>
<dbReference type="Pfam" id="PF07873">
    <property type="entry name" value="YabP"/>
    <property type="match status" value="1"/>
</dbReference>
<dbReference type="InterPro" id="IPR022476">
    <property type="entry name" value="Spore_YabP/YqfC"/>
</dbReference>
<dbReference type="OrthoDB" id="2989236at2"/>
<name>F0SVE0_SYNGF</name>